<gene>
    <name evidence="4" type="ORF">BAY60_27530</name>
</gene>
<dbReference type="Gene3D" id="1.10.357.10">
    <property type="entry name" value="Tetracycline Repressor, domain 2"/>
    <property type="match status" value="1"/>
</dbReference>
<dbReference type="GO" id="GO:0000976">
    <property type="term" value="F:transcription cis-regulatory region binding"/>
    <property type="evidence" value="ECO:0007669"/>
    <property type="project" value="TreeGrafter"/>
</dbReference>
<evidence type="ECO:0000256" key="3">
    <source>
        <dbReference type="ARBA" id="ARBA00023163"/>
    </source>
</evidence>
<keyword evidence="3" id="KW-0804">Transcription</keyword>
<dbReference type="GO" id="GO:0045892">
    <property type="term" value="P:negative regulation of DNA-templated transcription"/>
    <property type="evidence" value="ECO:0007669"/>
    <property type="project" value="InterPro"/>
</dbReference>
<evidence type="ECO:0000313" key="5">
    <source>
        <dbReference type="Proteomes" id="UP000249915"/>
    </source>
</evidence>
<dbReference type="InterPro" id="IPR036271">
    <property type="entry name" value="Tet_transcr_reg_TetR-rel_C_sf"/>
</dbReference>
<keyword evidence="1" id="KW-0805">Transcription regulation</keyword>
<dbReference type="InterPro" id="IPR050109">
    <property type="entry name" value="HTH-type_TetR-like_transc_reg"/>
</dbReference>
<dbReference type="Pfam" id="PF02909">
    <property type="entry name" value="TetR_C_1"/>
    <property type="match status" value="1"/>
</dbReference>
<proteinExistence type="predicted"/>
<keyword evidence="2" id="KW-0238">DNA-binding</keyword>
<dbReference type="InterPro" id="IPR004111">
    <property type="entry name" value="Repressor_TetR_C"/>
</dbReference>
<organism evidence="4 5">
    <name type="scientific">Prauserella muralis</name>
    <dbReference type="NCBI Taxonomy" id="588067"/>
    <lineage>
        <taxon>Bacteria</taxon>
        <taxon>Bacillati</taxon>
        <taxon>Actinomycetota</taxon>
        <taxon>Actinomycetes</taxon>
        <taxon>Pseudonocardiales</taxon>
        <taxon>Pseudonocardiaceae</taxon>
        <taxon>Prauserella</taxon>
    </lineage>
</organism>
<evidence type="ECO:0000256" key="1">
    <source>
        <dbReference type="ARBA" id="ARBA00023015"/>
    </source>
</evidence>
<evidence type="ECO:0000313" key="4">
    <source>
        <dbReference type="EMBL" id="PXY21211.1"/>
    </source>
</evidence>
<dbReference type="InterPro" id="IPR001647">
    <property type="entry name" value="HTH_TetR"/>
</dbReference>
<dbReference type="Proteomes" id="UP000249915">
    <property type="component" value="Unassembled WGS sequence"/>
</dbReference>
<name>A0A2V4ALN7_9PSEU</name>
<dbReference type="InterPro" id="IPR009057">
    <property type="entry name" value="Homeodomain-like_sf"/>
</dbReference>
<dbReference type="SUPFAM" id="SSF46689">
    <property type="entry name" value="Homeodomain-like"/>
    <property type="match status" value="1"/>
</dbReference>
<dbReference type="PANTHER" id="PTHR30055">
    <property type="entry name" value="HTH-TYPE TRANSCRIPTIONAL REGULATOR RUTR"/>
    <property type="match status" value="1"/>
</dbReference>
<reference evidence="4 5" key="1">
    <citation type="submission" date="2016-07" db="EMBL/GenBank/DDBJ databases">
        <title>Draft genome sequence of Prauserella muralis DSM 45305, isolated from a mould-covered wall in an indoor environment.</title>
        <authorList>
            <person name="Ruckert C."/>
            <person name="Albersmeier A."/>
            <person name="Jiang C.-L."/>
            <person name="Jiang Y."/>
            <person name="Kalinowski J."/>
            <person name="Schneider O."/>
            <person name="Winkler A."/>
            <person name="Zotchev S.B."/>
        </authorList>
    </citation>
    <scope>NUCLEOTIDE SEQUENCE [LARGE SCALE GENOMIC DNA]</scope>
    <source>
        <strain evidence="4 5">DSM 45305</strain>
    </source>
</reference>
<dbReference type="PANTHER" id="PTHR30055:SF151">
    <property type="entry name" value="TRANSCRIPTIONAL REGULATORY PROTEIN"/>
    <property type="match status" value="1"/>
</dbReference>
<dbReference type="GO" id="GO:0003700">
    <property type="term" value="F:DNA-binding transcription factor activity"/>
    <property type="evidence" value="ECO:0007669"/>
    <property type="project" value="TreeGrafter"/>
</dbReference>
<dbReference type="PROSITE" id="PS50977">
    <property type="entry name" value="HTH_TETR_2"/>
    <property type="match status" value="1"/>
</dbReference>
<dbReference type="RefSeq" id="WP_245992841.1">
    <property type="nucleotide sequence ID" value="NZ_MASW01000006.1"/>
</dbReference>
<keyword evidence="5" id="KW-1185">Reference proteome</keyword>
<protein>
    <submittedName>
        <fullName evidence="4">TetR family transcriptional regulator</fullName>
    </submittedName>
</protein>
<dbReference type="EMBL" id="MASW01000006">
    <property type="protein sequence ID" value="PXY21211.1"/>
    <property type="molecule type" value="Genomic_DNA"/>
</dbReference>
<dbReference type="Gene3D" id="1.10.10.60">
    <property type="entry name" value="Homeodomain-like"/>
    <property type="match status" value="1"/>
</dbReference>
<sequence length="258" mass="27859">MTSVYGGSGDPARSIELLWGLREPPRRGPKPKLTVDGIAAAAIGIADAEGLAALSMRRVAAELGVTAMSLYSYVPGKAELIDVMVDRVVGENGVPDHEPGGWRSRLERVARQAWDRYLRHPWLLQVATSRPVLGPNIIARYDYELRAVAGIGLSNIEMDLVVSMIADYVHGAVRTAVELAQAEQQTGKTDIAWWEERAPLLAKVFDAERYPVAAEVGAAAGEEYQAAVDPARSFEFGLARLLDGVAVLVERAARGETA</sequence>
<dbReference type="AlphaFoldDB" id="A0A2V4ALN7"/>
<accession>A0A2V4ALN7</accession>
<evidence type="ECO:0000256" key="2">
    <source>
        <dbReference type="ARBA" id="ARBA00023125"/>
    </source>
</evidence>
<comment type="caution">
    <text evidence="4">The sequence shown here is derived from an EMBL/GenBank/DDBJ whole genome shotgun (WGS) entry which is preliminary data.</text>
</comment>
<dbReference type="Pfam" id="PF00440">
    <property type="entry name" value="TetR_N"/>
    <property type="match status" value="1"/>
</dbReference>
<dbReference type="SUPFAM" id="SSF48498">
    <property type="entry name" value="Tetracyclin repressor-like, C-terminal domain"/>
    <property type="match status" value="1"/>
</dbReference>